<evidence type="ECO:0000259" key="7">
    <source>
        <dbReference type="PROSITE" id="PS50011"/>
    </source>
</evidence>
<dbReference type="Pfam" id="PF00069">
    <property type="entry name" value="Pkinase"/>
    <property type="match status" value="1"/>
</dbReference>
<dbReference type="SUPFAM" id="SSF56112">
    <property type="entry name" value="Protein kinase-like (PK-like)"/>
    <property type="match status" value="1"/>
</dbReference>
<feature type="domain" description="Protein kinase" evidence="7">
    <location>
        <begin position="1"/>
        <end position="110"/>
    </location>
</feature>
<dbReference type="GO" id="GO:0005524">
    <property type="term" value="F:ATP binding"/>
    <property type="evidence" value="ECO:0007669"/>
    <property type="project" value="UniProtKB-KW"/>
</dbReference>
<keyword evidence="2" id="KW-0547">Nucleotide-binding</keyword>
<dbReference type="AlphaFoldDB" id="A0ABD2QD45"/>
<proteinExistence type="inferred from homology"/>
<organism evidence="8 9">
    <name type="scientific">Cichlidogyrus casuarinus</name>
    <dbReference type="NCBI Taxonomy" id="1844966"/>
    <lineage>
        <taxon>Eukaryota</taxon>
        <taxon>Metazoa</taxon>
        <taxon>Spiralia</taxon>
        <taxon>Lophotrochozoa</taxon>
        <taxon>Platyhelminthes</taxon>
        <taxon>Monogenea</taxon>
        <taxon>Monopisthocotylea</taxon>
        <taxon>Dactylogyridea</taxon>
        <taxon>Ancyrocephalidae</taxon>
        <taxon>Cichlidogyrus</taxon>
    </lineage>
</organism>
<comment type="caution">
    <text evidence="8">The sequence shown here is derived from an EMBL/GenBank/DDBJ whole genome shotgun (WGS) entry which is preliminary data.</text>
</comment>
<evidence type="ECO:0000313" key="8">
    <source>
        <dbReference type="EMBL" id="KAL3316676.1"/>
    </source>
</evidence>
<dbReference type="InterPro" id="IPR000719">
    <property type="entry name" value="Prot_kinase_dom"/>
</dbReference>
<keyword evidence="4" id="KW-0067">ATP-binding</keyword>
<keyword evidence="9" id="KW-1185">Reference proteome</keyword>
<evidence type="ECO:0000256" key="5">
    <source>
        <dbReference type="ARBA" id="ARBA00038035"/>
    </source>
</evidence>
<evidence type="ECO:0000313" key="9">
    <source>
        <dbReference type="Proteomes" id="UP001626550"/>
    </source>
</evidence>
<evidence type="ECO:0000256" key="3">
    <source>
        <dbReference type="ARBA" id="ARBA00022777"/>
    </source>
</evidence>
<reference evidence="8 9" key="1">
    <citation type="submission" date="2024-11" db="EMBL/GenBank/DDBJ databases">
        <title>Adaptive evolution of stress response genes in parasites aligns with host niche diversity.</title>
        <authorList>
            <person name="Hahn C."/>
            <person name="Resl P."/>
        </authorList>
    </citation>
    <scope>NUCLEOTIDE SEQUENCE [LARGE SCALE GENOMIC DNA]</scope>
    <source>
        <strain evidence="8">EGGRZ-B1_66</strain>
        <tissue evidence="8">Body</tissue>
    </source>
</reference>
<dbReference type="Gene3D" id="1.10.510.10">
    <property type="entry name" value="Transferase(Phosphotransferase) domain 1"/>
    <property type="match status" value="1"/>
</dbReference>
<evidence type="ECO:0000256" key="1">
    <source>
        <dbReference type="ARBA" id="ARBA00022679"/>
    </source>
</evidence>
<dbReference type="EMBL" id="JBJKFK010000500">
    <property type="protein sequence ID" value="KAL3316676.1"/>
    <property type="molecule type" value="Genomic_DNA"/>
</dbReference>
<dbReference type="PROSITE" id="PS50011">
    <property type="entry name" value="PROTEIN_KINASE_DOM"/>
    <property type="match status" value="1"/>
</dbReference>
<keyword evidence="3 8" id="KW-0418">Kinase</keyword>
<comment type="similarity">
    <text evidence="5">Belongs to the protein kinase superfamily. STE Ser/Thr protein kinase family. MAP kinase kinase subfamily.</text>
</comment>
<dbReference type="PANTHER" id="PTHR48013:SF15">
    <property type="entry name" value="DUAL SPECIFICITY MITOGEN-ACTIVATED PROTEIN KINASE KINASE 4"/>
    <property type="match status" value="1"/>
</dbReference>
<evidence type="ECO:0000256" key="6">
    <source>
        <dbReference type="ARBA" id="ARBA00038999"/>
    </source>
</evidence>
<sequence>MAVSPYFTLPLSAQPERINLSSGYDSRSDIWSFGITIIEVATGRFPYPKWNSVFEQVQHVVMGASPSLPKNDEKMKFSESFVSFIEACLQKDVDRRPKYPQLMVSFHLYLLKLNKEMEFFQKSRKANVDVSSFFCKVLDFVPQTTTIRDFVEENCADIYYA</sequence>
<accession>A0ABD2QD45</accession>
<name>A0ABD2QD45_9PLAT</name>
<dbReference type="InterPro" id="IPR011009">
    <property type="entry name" value="Kinase-like_dom_sf"/>
</dbReference>
<keyword evidence="1" id="KW-0808">Transferase</keyword>
<protein>
    <recommendedName>
        <fullName evidence="6">mitogen-activated protein kinase kinase</fullName>
        <ecNumber evidence="6">2.7.12.2</ecNumber>
    </recommendedName>
</protein>
<evidence type="ECO:0000256" key="4">
    <source>
        <dbReference type="ARBA" id="ARBA00022840"/>
    </source>
</evidence>
<evidence type="ECO:0000256" key="2">
    <source>
        <dbReference type="ARBA" id="ARBA00022741"/>
    </source>
</evidence>
<dbReference type="Proteomes" id="UP001626550">
    <property type="component" value="Unassembled WGS sequence"/>
</dbReference>
<dbReference type="GO" id="GO:0004708">
    <property type="term" value="F:MAP kinase kinase activity"/>
    <property type="evidence" value="ECO:0007669"/>
    <property type="project" value="UniProtKB-EC"/>
</dbReference>
<dbReference type="EC" id="2.7.12.2" evidence="6"/>
<gene>
    <name evidence="8" type="primary">MAP2K4</name>
    <name evidence="8" type="ORF">Ciccas_004669</name>
</gene>
<dbReference type="PANTHER" id="PTHR48013">
    <property type="entry name" value="DUAL SPECIFICITY MITOGEN-ACTIVATED PROTEIN KINASE KINASE 5-RELATED"/>
    <property type="match status" value="1"/>
</dbReference>